<evidence type="ECO:0000313" key="3">
    <source>
        <dbReference type="EMBL" id="PIU14424.1"/>
    </source>
</evidence>
<dbReference type="AlphaFoldDB" id="A0A2M6XTV8"/>
<evidence type="ECO:0008006" key="5">
    <source>
        <dbReference type="Google" id="ProtNLM"/>
    </source>
</evidence>
<dbReference type="InterPro" id="IPR028098">
    <property type="entry name" value="Glyco_trans_4-like_N"/>
</dbReference>
<evidence type="ECO:0000259" key="1">
    <source>
        <dbReference type="Pfam" id="PF00534"/>
    </source>
</evidence>
<organism evidence="3 4">
    <name type="scientific">bacterium (Candidatus Gribaldobacteria) CG08_land_8_20_14_0_20_39_15</name>
    <dbReference type="NCBI Taxonomy" id="2014273"/>
    <lineage>
        <taxon>Bacteria</taxon>
        <taxon>Candidatus Gribaldobacteria</taxon>
    </lineage>
</organism>
<feature type="domain" description="Glycosyltransferase subfamily 4-like N-terminal" evidence="2">
    <location>
        <begin position="44"/>
        <end position="189"/>
    </location>
</feature>
<dbReference type="EMBL" id="PEXQ01000067">
    <property type="protein sequence ID" value="PIU14424.1"/>
    <property type="molecule type" value="Genomic_DNA"/>
</dbReference>
<dbReference type="Pfam" id="PF13439">
    <property type="entry name" value="Glyco_transf_4"/>
    <property type="match status" value="1"/>
</dbReference>
<protein>
    <recommendedName>
        <fullName evidence="5">Glycosyl transferase family 1 domain-containing protein</fullName>
    </recommendedName>
</protein>
<comment type="caution">
    <text evidence="3">The sequence shown here is derived from an EMBL/GenBank/DDBJ whole genome shotgun (WGS) entry which is preliminary data.</text>
</comment>
<proteinExistence type="predicted"/>
<dbReference type="PANTHER" id="PTHR12526">
    <property type="entry name" value="GLYCOSYLTRANSFERASE"/>
    <property type="match status" value="1"/>
</dbReference>
<sequence>MKILYIHQARKLKTGAHYINNITIKGLKRAAVEVNNVYPEEDLGYFHPLLKGIRNILFFFSLIERKKDISSYDIIQGTTYTALAFLHSNVPVISMFGSTAYGFLKYVPTLKGLAKEHSELAKIFSELKDKGIVDCLNPLIQPIRDVSRIEFHVAKNSRKVIATSENVKKELIKNDVPVEKIAVIWNGIENFWFKIRPRKRIKKQAGLVYLGRIGEDAFTVKLKGVTRMIYIMRAFPQLDKTIIGLTEKADIYSQVFKEIPKTIFHPNLKRRHIPKVLKKHYGDIFINPSRYEGFCLSLIEAMSQGLIPVSFPVGVAPEIIKNNQNGYLVNNVRQMSFKINKLVQDKEKRAVMAAAAIETAKMFKAEAMTQKYLEVYNSLIPQPL</sequence>
<dbReference type="SUPFAM" id="SSF53756">
    <property type="entry name" value="UDP-Glycosyltransferase/glycogen phosphorylase"/>
    <property type="match status" value="1"/>
</dbReference>
<dbReference type="Gene3D" id="3.40.50.2000">
    <property type="entry name" value="Glycogen Phosphorylase B"/>
    <property type="match status" value="2"/>
</dbReference>
<evidence type="ECO:0000259" key="2">
    <source>
        <dbReference type="Pfam" id="PF13439"/>
    </source>
</evidence>
<accession>A0A2M6XTV8</accession>
<dbReference type="CDD" id="cd03801">
    <property type="entry name" value="GT4_PimA-like"/>
    <property type="match status" value="1"/>
</dbReference>
<reference evidence="4" key="1">
    <citation type="submission" date="2017-09" db="EMBL/GenBank/DDBJ databases">
        <title>Depth-based differentiation of microbial function through sediment-hosted aquifers and enrichment of novel symbionts in the deep terrestrial subsurface.</title>
        <authorList>
            <person name="Probst A.J."/>
            <person name="Ladd B."/>
            <person name="Jarett J.K."/>
            <person name="Geller-Mcgrath D.E."/>
            <person name="Sieber C.M.K."/>
            <person name="Emerson J.B."/>
            <person name="Anantharaman K."/>
            <person name="Thomas B.C."/>
            <person name="Malmstrom R."/>
            <person name="Stieglmeier M."/>
            <person name="Klingl A."/>
            <person name="Woyke T."/>
            <person name="Ryan C.M."/>
            <person name="Banfield J.F."/>
        </authorList>
    </citation>
    <scope>NUCLEOTIDE SEQUENCE [LARGE SCALE GENOMIC DNA]</scope>
</reference>
<evidence type="ECO:0000313" key="4">
    <source>
        <dbReference type="Proteomes" id="UP000229784"/>
    </source>
</evidence>
<dbReference type="GO" id="GO:0016757">
    <property type="term" value="F:glycosyltransferase activity"/>
    <property type="evidence" value="ECO:0007669"/>
    <property type="project" value="InterPro"/>
</dbReference>
<feature type="domain" description="Glycosyl transferase family 1" evidence="1">
    <location>
        <begin position="222"/>
        <end position="357"/>
    </location>
</feature>
<dbReference type="Pfam" id="PF00534">
    <property type="entry name" value="Glycos_transf_1"/>
    <property type="match status" value="1"/>
</dbReference>
<dbReference type="Proteomes" id="UP000229784">
    <property type="component" value="Unassembled WGS sequence"/>
</dbReference>
<gene>
    <name evidence="3" type="ORF">COT20_02740</name>
</gene>
<dbReference type="InterPro" id="IPR001296">
    <property type="entry name" value="Glyco_trans_1"/>
</dbReference>
<name>A0A2M6XTV8_9BACT</name>